<dbReference type="Gene3D" id="3.20.20.370">
    <property type="entry name" value="Glycoside hydrolase/deacetylase"/>
    <property type="match status" value="1"/>
</dbReference>
<name>A0ABU5TTW6_9CYAN</name>
<dbReference type="Proteomes" id="UP001301728">
    <property type="component" value="Unassembled WGS sequence"/>
</dbReference>
<protein>
    <submittedName>
        <fullName evidence="4">Polysaccharide deacetylase family protein</fullName>
        <ecNumber evidence="4">3.-.-.-</ecNumber>
    </submittedName>
</protein>
<keyword evidence="1" id="KW-0479">Metal-binding</keyword>
<organism evidence="4 5">
    <name type="scientific">Limnoraphis robusta CCNP1315</name>
    <dbReference type="NCBI Taxonomy" id="3110306"/>
    <lineage>
        <taxon>Bacteria</taxon>
        <taxon>Bacillati</taxon>
        <taxon>Cyanobacteriota</taxon>
        <taxon>Cyanophyceae</taxon>
        <taxon>Oscillatoriophycideae</taxon>
        <taxon>Oscillatoriales</taxon>
        <taxon>Sirenicapillariaceae</taxon>
        <taxon>Limnoraphis</taxon>
    </lineage>
</organism>
<evidence type="ECO:0000259" key="3">
    <source>
        <dbReference type="PROSITE" id="PS51677"/>
    </source>
</evidence>
<keyword evidence="2 4" id="KW-0378">Hydrolase</keyword>
<dbReference type="PANTHER" id="PTHR10587:SF133">
    <property type="entry name" value="CHITIN DEACETYLASE 1-RELATED"/>
    <property type="match status" value="1"/>
</dbReference>
<evidence type="ECO:0000256" key="1">
    <source>
        <dbReference type="ARBA" id="ARBA00022723"/>
    </source>
</evidence>
<feature type="domain" description="NodB homology" evidence="3">
    <location>
        <begin position="134"/>
        <end position="312"/>
    </location>
</feature>
<dbReference type="PROSITE" id="PS51677">
    <property type="entry name" value="NODB"/>
    <property type="match status" value="1"/>
</dbReference>
<comment type="caution">
    <text evidence="4">The sequence shown here is derived from an EMBL/GenBank/DDBJ whole genome shotgun (WGS) entry which is preliminary data.</text>
</comment>
<keyword evidence="5" id="KW-1185">Reference proteome</keyword>
<dbReference type="InterPro" id="IPR002509">
    <property type="entry name" value="NODB_dom"/>
</dbReference>
<gene>
    <name evidence="4" type="ORF">VB854_04110</name>
</gene>
<dbReference type="InterPro" id="IPR050248">
    <property type="entry name" value="Polysacc_deacetylase_ArnD"/>
</dbReference>
<evidence type="ECO:0000313" key="4">
    <source>
        <dbReference type="EMBL" id="MEA5518130.1"/>
    </source>
</evidence>
<proteinExistence type="predicted"/>
<dbReference type="EMBL" id="JAYGHT010000007">
    <property type="protein sequence ID" value="MEA5518130.1"/>
    <property type="molecule type" value="Genomic_DNA"/>
</dbReference>
<dbReference type="PANTHER" id="PTHR10587">
    <property type="entry name" value="GLYCOSYL TRANSFERASE-RELATED"/>
    <property type="match status" value="1"/>
</dbReference>
<evidence type="ECO:0000313" key="5">
    <source>
        <dbReference type="Proteomes" id="UP001301728"/>
    </source>
</evidence>
<sequence>MGIGFQREYNGNIEVNSTLFNLKLRLKPMVSQGQGLIFKILLLSMSGLIGLGWNLEKAGASTFILEPPTQPPAKPQPKVRILFPAWEPLIPPLGEPTPYLPKKHEPIPLLSDFFIPNHYLGTTIYRVEIDQKEKVIALTFDDGPWLDSLKILQILQQHNIKATFFFLGQNLSQYPEIAQQVVNQGHAVGNHTWNHPYEPMNRAKAAAEIDNTTAVIERLTGAKTQLFRPPGGILDNGVADYARSKKYVVVMWSIDTKDYQQPSPTVLADRVISQVHPGAIILLHDGGGPRHRTIEALPMIISTLKQQGYRFVTVPELLQIQQN</sequence>
<dbReference type="EC" id="3.-.-.-" evidence="4"/>
<accession>A0ABU5TTW6</accession>
<dbReference type="GO" id="GO:0016787">
    <property type="term" value="F:hydrolase activity"/>
    <property type="evidence" value="ECO:0007669"/>
    <property type="project" value="UniProtKB-KW"/>
</dbReference>
<dbReference type="RefSeq" id="WP_323306782.1">
    <property type="nucleotide sequence ID" value="NZ_JAYGHT010000007.1"/>
</dbReference>
<evidence type="ECO:0000256" key="2">
    <source>
        <dbReference type="ARBA" id="ARBA00022801"/>
    </source>
</evidence>
<reference evidence="4 5" key="1">
    <citation type="submission" date="2023-12" db="EMBL/GenBank/DDBJ databases">
        <title>Baltic Sea Cyanobacteria.</title>
        <authorList>
            <person name="Delbaje E."/>
            <person name="Fewer D.P."/>
            <person name="Shishido T.K."/>
        </authorList>
    </citation>
    <scope>NUCLEOTIDE SEQUENCE [LARGE SCALE GENOMIC DNA]</scope>
    <source>
        <strain evidence="4 5">CCNP 1315</strain>
    </source>
</reference>
<dbReference type="Pfam" id="PF01522">
    <property type="entry name" value="Polysacc_deac_1"/>
    <property type="match status" value="1"/>
</dbReference>
<dbReference type="SUPFAM" id="SSF88713">
    <property type="entry name" value="Glycoside hydrolase/deacetylase"/>
    <property type="match status" value="1"/>
</dbReference>
<dbReference type="InterPro" id="IPR011330">
    <property type="entry name" value="Glyco_hydro/deAcase_b/a-brl"/>
</dbReference>
<dbReference type="CDD" id="cd10917">
    <property type="entry name" value="CE4_NodB_like_6s_7s"/>
    <property type="match status" value="1"/>
</dbReference>